<dbReference type="Proteomes" id="UP000248795">
    <property type="component" value="Unassembled WGS sequence"/>
</dbReference>
<evidence type="ECO:0000313" key="2">
    <source>
        <dbReference type="Proteomes" id="UP000248795"/>
    </source>
</evidence>
<reference evidence="2" key="1">
    <citation type="submission" date="2018-06" db="EMBL/GenBank/DDBJ databases">
        <title>Aestuariibacter litoralis strain KCTC 52945T.</title>
        <authorList>
            <person name="Li X."/>
            <person name="Salam N."/>
            <person name="Li J.-L."/>
            <person name="Chen Y.-M."/>
            <person name="Yang Z.-W."/>
            <person name="Zhang L.-Y."/>
            <person name="Han M.-X."/>
            <person name="Xiao M."/>
            <person name="Li W.-J."/>
        </authorList>
    </citation>
    <scope>NUCLEOTIDE SEQUENCE [LARGE SCALE GENOMIC DNA]</scope>
    <source>
        <strain evidence="2">KCTC 52945</strain>
    </source>
</reference>
<sequence>MPQILVCFDHGEIEFSCKIVTELQKRFRHIWYSCGQTCDQPISQEFLIGSPLNIWQVLAGNEV</sequence>
<organism evidence="1 2">
    <name type="scientific">Aestuariivirga litoralis</name>
    <dbReference type="NCBI Taxonomy" id="2650924"/>
    <lineage>
        <taxon>Bacteria</taxon>
        <taxon>Pseudomonadati</taxon>
        <taxon>Pseudomonadota</taxon>
        <taxon>Alphaproteobacteria</taxon>
        <taxon>Hyphomicrobiales</taxon>
        <taxon>Aestuariivirgaceae</taxon>
        <taxon>Aestuariivirga</taxon>
    </lineage>
</organism>
<dbReference type="EMBL" id="QKVK01000008">
    <property type="protein sequence ID" value="PZF75859.1"/>
    <property type="molecule type" value="Genomic_DNA"/>
</dbReference>
<protein>
    <submittedName>
        <fullName evidence="1">Uncharacterized protein</fullName>
    </submittedName>
</protein>
<dbReference type="AlphaFoldDB" id="A0A2W2BI58"/>
<gene>
    <name evidence="1" type="ORF">DK847_16700</name>
</gene>
<name>A0A2W2BI58_9HYPH</name>
<proteinExistence type="predicted"/>
<keyword evidence="2" id="KW-1185">Reference proteome</keyword>
<comment type="caution">
    <text evidence="1">The sequence shown here is derived from an EMBL/GenBank/DDBJ whole genome shotgun (WGS) entry which is preliminary data.</text>
</comment>
<evidence type="ECO:0000313" key="1">
    <source>
        <dbReference type="EMBL" id="PZF75859.1"/>
    </source>
</evidence>
<accession>A0A2W2BI58</accession>